<proteinExistence type="predicted"/>
<protein>
    <submittedName>
        <fullName evidence="1">Mitogen-activated protein kinase</fullName>
    </submittedName>
</protein>
<name>A0A2P2MJW4_RHIMU</name>
<organism evidence="1">
    <name type="scientific">Rhizophora mucronata</name>
    <name type="common">Asiatic mangrove</name>
    <dbReference type="NCBI Taxonomy" id="61149"/>
    <lineage>
        <taxon>Eukaryota</taxon>
        <taxon>Viridiplantae</taxon>
        <taxon>Streptophyta</taxon>
        <taxon>Embryophyta</taxon>
        <taxon>Tracheophyta</taxon>
        <taxon>Spermatophyta</taxon>
        <taxon>Magnoliopsida</taxon>
        <taxon>eudicotyledons</taxon>
        <taxon>Gunneridae</taxon>
        <taxon>Pentapetalae</taxon>
        <taxon>rosids</taxon>
        <taxon>fabids</taxon>
        <taxon>Malpighiales</taxon>
        <taxon>Rhizophoraceae</taxon>
        <taxon>Rhizophora</taxon>
    </lineage>
</organism>
<reference evidence="1" key="1">
    <citation type="submission" date="2018-02" db="EMBL/GenBank/DDBJ databases">
        <title>Rhizophora mucronata_Transcriptome.</title>
        <authorList>
            <person name="Meera S.P."/>
            <person name="Sreeshan A."/>
            <person name="Augustine A."/>
        </authorList>
    </citation>
    <scope>NUCLEOTIDE SEQUENCE</scope>
    <source>
        <tissue evidence="1">Leaf</tissue>
    </source>
</reference>
<dbReference type="AlphaFoldDB" id="A0A2P2MJW4"/>
<sequence>MSSKTTNMSLNSLFEGGSMMRLISTISGCRKSLSNLTSLKMRIASELCSKTSWIFFMATFSPV</sequence>
<dbReference type="GO" id="GO:0016301">
    <property type="term" value="F:kinase activity"/>
    <property type="evidence" value="ECO:0007669"/>
    <property type="project" value="UniProtKB-KW"/>
</dbReference>
<accession>A0A2P2MJW4</accession>
<dbReference type="EMBL" id="GGEC01050035">
    <property type="protein sequence ID" value="MBX30519.1"/>
    <property type="molecule type" value="Transcribed_RNA"/>
</dbReference>
<keyword evidence="1" id="KW-0808">Transferase</keyword>
<keyword evidence="1" id="KW-0418">Kinase</keyword>
<evidence type="ECO:0000313" key="1">
    <source>
        <dbReference type="EMBL" id="MBX30519.1"/>
    </source>
</evidence>